<feature type="region of interest" description="Disordered" evidence="1">
    <location>
        <begin position="138"/>
        <end position="168"/>
    </location>
</feature>
<sequence>MLHPQGVECADRRLARASPPSHRSVLTAPCRIWEWAGGLGRPCLAFRSRTGLAFTRHGVRTSWEHARTLDIAAQPWAACAARRHVQALSPASTGRRIHLHIRARSRCACADWRDWHAPGRRWDRTGPGLGHRRAAHEEAVHNLSQGVAGGRRRSPSAREMLRAHASRRSDRLCSDTTYYD</sequence>
<accession>A0A9P3LKV2</accession>
<evidence type="ECO:0000313" key="2">
    <source>
        <dbReference type="EMBL" id="GJE98906.1"/>
    </source>
</evidence>
<reference evidence="2 3" key="1">
    <citation type="submission" date="2021-08" db="EMBL/GenBank/DDBJ databases">
        <title>Draft Genome Sequence of Phanerochaete sordida strain YK-624.</title>
        <authorList>
            <person name="Mori T."/>
            <person name="Dohra H."/>
            <person name="Suzuki T."/>
            <person name="Kawagishi H."/>
            <person name="Hirai H."/>
        </authorList>
    </citation>
    <scope>NUCLEOTIDE SEQUENCE [LARGE SCALE GENOMIC DNA]</scope>
    <source>
        <strain evidence="2 3">YK-624</strain>
    </source>
</reference>
<gene>
    <name evidence="2" type="ORF">PsYK624_151430</name>
</gene>
<keyword evidence="3" id="KW-1185">Reference proteome</keyword>
<name>A0A9P3LKV2_9APHY</name>
<dbReference type="EMBL" id="BPQB01000096">
    <property type="protein sequence ID" value="GJE98906.1"/>
    <property type="molecule type" value="Genomic_DNA"/>
</dbReference>
<dbReference type="AlphaFoldDB" id="A0A9P3LKV2"/>
<comment type="caution">
    <text evidence="2">The sequence shown here is derived from an EMBL/GenBank/DDBJ whole genome shotgun (WGS) entry which is preliminary data.</text>
</comment>
<organism evidence="2 3">
    <name type="scientific">Phanerochaete sordida</name>
    <dbReference type="NCBI Taxonomy" id="48140"/>
    <lineage>
        <taxon>Eukaryota</taxon>
        <taxon>Fungi</taxon>
        <taxon>Dikarya</taxon>
        <taxon>Basidiomycota</taxon>
        <taxon>Agaricomycotina</taxon>
        <taxon>Agaricomycetes</taxon>
        <taxon>Polyporales</taxon>
        <taxon>Phanerochaetaceae</taxon>
        <taxon>Phanerochaete</taxon>
    </lineage>
</organism>
<proteinExistence type="predicted"/>
<evidence type="ECO:0000313" key="3">
    <source>
        <dbReference type="Proteomes" id="UP000703269"/>
    </source>
</evidence>
<evidence type="ECO:0000256" key="1">
    <source>
        <dbReference type="SAM" id="MobiDB-lite"/>
    </source>
</evidence>
<feature type="compositionally biased region" description="Basic and acidic residues" evidence="1">
    <location>
        <begin position="159"/>
        <end position="168"/>
    </location>
</feature>
<protein>
    <submittedName>
        <fullName evidence="2">Uncharacterized protein</fullName>
    </submittedName>
</protein>
<dbReference type="Proteomes" id="UP000703269">
    <property type="component" value="Unassembled WGS sequence"/>
</dbReference>